<dbReference type="AlphaFoldDB" id="A0A0V8HKX2"/>
<dbReference type="Proteomes" id="UP000181997">
    <property type="component" value="Unassembled WGS sequence"/>
</dbReference>
<sequence>MKFLKLVAYCVTALFLFTGCQSSDNAAIEVKMKSNEELKEIADTYTYEDYKRVLEEAVAEASKFEKDGKLNKWIIRTLAQEKLNYETDLTDDQVLKLAEKSLEEDKVWKSIAEDKYDVTVTEDQVDKYIKEGPDTFDLPQTSIC</sequence>
<protein>
    <recommendedName>
        <fullName evidence="5">SurA N-terminal domain-containing protein</fullName>
    </recommendedName>
</protein>
<reference evidence="2" key="1">
    <citation type="submission" date="2016-08" db="EMBL/GenBank/DDBJ databases">
        <authorList>
            <person name="Seilhamer J.J."/>
        </authorList>
    </citation>
    <scope>NUCLEOTIDE SEQUENCE [LARGE SCALE GENOMIC DNA]</scope>
    <source>
        <strain evidence="2">SGD-1123</strain>
    </source>
</reference>
<dbReference type="RefSeq" id="WP_058297368.1">
    <property type="nucleotide sequence ID" value="NZ_FMAU01000001.1"/>
</dbReference>
<name>A0A0V8HKX2_9BACI</name>
<feature type="chain" id="PRO_5014527798" description="SurA N-terminal domain-containing protein" evidence="1">
    <location>
        <begin position="27"/>
        <end position="144"/>
    </location>
</feature>
<reference evidence="4" key="2">
    <citation type="submission" date="2016-08" db="EMBL/GenBank/DDBJ databases">
        <authorList>
            <person name="Varghese N."/>
            <person name="Submissions Spin"/>
        </authorList>
    </citation>
    <scope>NUCLEOTIDE SEQUENCE [LARGE SCALE GENOMIC DNA]</scope>
    <source>
        <strain evidence="4">SGD-1123</strain>
    </source>
</reference>
<gene>
    <name evidence="2" type="ORF">GA0061094_0474</name>
    <name evidence="3" type="ORF">GA0061094_0540</name>
</gene>
<accession>A0A0V8HKX2</accession>
<evidence type="ECO:0000313" key="3">
    <source>
        <dbReference type="EMBL" id="SCB79468.1"/>
    </source>
</evidence>
<dbReference type="EMBL" id="FMAU01000001">
    <property type="protein sequence ID" value="SCB78424.1"/>
    <property type="molecule type" value="Genomic_DNA"/>
</dbReference>
<dbReference type="EMBL" id="FMAU01000001">
    <property type="protein sequence ID" value="SCB79468.1"/>
    <property type="molecule type" value="Genomic_DNA"/>
</dbReference>
<dbReference type="PROSITE" id="PS51257">
    <property type="entry name" value="PROKAR_LIPOPROTEIN"/>
    <property type="match status" value="1"/>
</dbReference>
<feature type="signal peptide" evidence="1">
    <location>
        <begin position="1"/>
        <end position="26"/>
    </location>
</feature>
<keyword evidence="4" id="KW-1185">Reference proteome</keyword>
<evidence type="ECO:0000313" key="2">
    <source>
        <dbReference type="EMBL" id="SCB78424.1"/>
    </source>
</evidence>
<organism evidence="2 4">
    <name type="scientific">[Bacillus] enclensis</name>
    <dbReference type="NCBI Taxonomy" id="1402860"/>
    <lineage>
        <taxon>Bacteria</taxon>
        <taxon>Bacillati</taxon>
        <taxon>Bacillota</taxon>
        <taxon>Bacilli</taxon>
        <taxon>Bacillales</taxon>
        <taxon>Bacillaceae</taxon>
        <taxon>Rossellomorea</taxon>
    </lineage>
</organism>
<dbReference type="OrthoDB" id="2436339at2"/>
<keyword evidence="1" id="KW-0732">Signal</keyword>
<evidence type="ECO:0000256" key="1">
    <source>
        <dbReference type="SAM" id="SignalP"/>
    </source>
</evidence>
<evidence type="ECO:0008006" key="5">
    <source>
        <dbReference type="Google" id="ProtNLM"/>
    </source>
</evidence>
<evidence type="ECO:0000313" key="4">
    <source>
        <dbReference type="Proteomes" id="UP000181997"/>
    </source>
</evidence>
<proteinExistence type="predicted"/>